<dbReference type="PANTHER" id="PTHR12360:SF12">
    <property type="entry name" value="TRANSCRIPTIONAL REPRESSOR NF-X1"/>
    <property type="match status" value="1"/>
</dbReference>
<evidence type="ECO:0000256" key="6">
    <source>
        <dbReference type="ARBA" id="ARBA00022833"/>
    </source>
</evidence>
<keyword evidence="6" id="KW-0862">Zinc</keyword>
<keyword evidence="7" id="KW-0805">Transcription regulation</keyword>
<evidence type="ECO:0000256" key="1">
    <source>
        <dbReference type="ARBA" id="ARBA00004123"/>
    </source>
</evidence>
<comment type="similarity">
    <text evidence="2">Belongs to the NFX1 family.</text>
</comment>
<feature type="region of interest" description="Disordered" evidence="10">
    <location>
        <begin position="1113"/>
        <end position="1166"/>
    </location>
</feature>
<evidence type="ECO:0000256" key="9">
    <source>
        <dbReference type="ARBA" id="ARBA00023242"/>
    </source>
</evidence>
<evidence type="ECO:0000256" key="2">
    <source>
        <dbReference type="ARBA" id="ARBA00007269"/>
    </source>
</evidence>
<dbReference type="InterPro" id="IPR034078">
    <property type="entry name" value="NFX1_fam"/>
</dbReference>
<dbReference type="SUPFAM" id="SSF82708">
    <property type="entry name" value="R3H domain"/>
    <property type="match status" value="1"/>
</dbReference>
<evidence type="ECO:0000256" key="5">
    <source>
        <dbReference type="ARBA" id="ARBA00022771"/>
    </source>
</evidence>
<dbReference type="GO" id="GO:0000981">
    <property type="term" value="F:DNA-binding transcription factor activity, RNA polymerase II-specific"/>
    <property type="evidence" value="ECO:0007669"/>
    <property type="project" value="TreeGrafter"/>
</dbReference>
<evidence type="ECO:0000256" key="4">
    <source>
        <dbReference type="ARBA" id="ARBA00022737"/>
    </source>
</evidence>
<name>A0A316YV85_9BASI</name>
<dbReference type="InParanoid" id="A0A316YV85"/>
<feature type="region of interest" description="Disordered" evidence="10">
    <location>
        <begin position="1"/>
        <end position="173"/>
    </location>
</feature>
<feature type="region of interest" description="Disordered" evidence="10">
    <location>
        <begin position="1037"/>
        <end position="1073"/>
    </location>
</feature>
<dbReference type="GO" id="GO:0005634">
    <property type="term" value="C:nucleus"/>
    <property type="evidence" value="ECO:0007669"/>
    <property type="project" value="UniProtKB-SubCell"/>
</dbReference>
<dbReference type="PROSITE" id="PS51061">
    <property type="entry name" value="R3H"/>
    <property type="match status" value="1"/>
</dbReference>
<evidence type="ECO:0000256" key="7">
    <source>
        <dbReference type="ARBA" id="ARBA00023015"/>
    </source>
</evidence>
<dbReference type="STRING" id="215250.A0A316YV85"/>
<evidence type="ECO:0000313" key="12">
    <source>
        <dbReference type="EMBL" id="PWN93161.1"/>
    </source>
</evidence>
<dbReference type="Proteomes" id="UP000245768">
    <property type="component" value="Unassembled WGS sequence"/>
</dbReference>
<keyword evidence="9" id="KW-0539">Nucleus</keyword>
<dbReference type="EMBL" id="KZ819634">
    <property type="protein sequence ID" value="PWN93161.1"/>
    <property type="molecule type" value="Genomic_DNA"/>
</dbReference>
<keyword evidence="8" id="KW-0804">Transcription</keyword>
<accession>A0A316YV85</accession>
<sequence>MADVVTTSNAASHTTPIEQASERGGARGRGRRRGGPRRGRGGGGGGGGGAAAGETASHDTAPRPDGPSGEGQPTASSERGVPKRRGGGPKRGKGGGGRGGSGAKRAGDRASTNGDEGATASEEQPPPSRRRQFASKLTSTDEQGNGKENGRATKTGQQKNSHNHSNNNNNKVAPIDYADLRTRLVAELSSGQYDCSVCYSTVTTKQAVWSCTQCYVVLHLDCVQRWASSSVAKIEEQNAMQEDPAIRDRKGTWRCPSCQYAREPVPRTYLCWDGQVKDPAGGKGAPPHSCGRGCNKAKCSHGCAAGLCHPGPCPPCPVSITNRCFCGAEAVTTRCSQLRGPSLSRGVSCGGTCDKLLPCGFHRCTDICHEGECAPCQRVVRSKCYCGKHEKDMRCGDGLAKTSNESAELSWEGRWACASLCERPFDCGKHLCQRACHAISIQRPPCPFSPAFVATCPCGAEPIGERTSCEDPIPTCSRTCSRQLSCGHTCQAQCHLGDCPPCSIVMPTPCRCGETKKPITCHEKQREESEGGQEVLCTTTCRSLRNCGRHECRRTCCPLYFLAKSKSRKKPSQRELEEQDPAGLHNCDVPCGKALKCGLHNCPMTCHRGPCPPCLQACFDELSCHCGRTVLDPPVPCGTVIRCHFPCARPPPPCGHPKQQHDCHEDEHCPPCIFLVEKRCLCGKNVIPNIPCHRSRVSCGQTCDNVLNCGFHRCQQTCHQAGECGPCSQTCTKPRKCGHPCPEKCHAPAACPETEPCMAWVTLQCPCGNIQQRARCGASLHSPVNPDRKLKCTDACLIAQRNIKLAEALGLNPAEKSAPTTYEKSTLAYYSNNKRYADEVESTLIDFIRSSRHGLILPPANRAQRQFTHELADAFKLVSESVDAEPRRSVSVRRRQESKVPHPLLSEAHRTYRAEGQGSSALGQLRRPGPSSTTEDGVAIARENRFPLNAVLLEGVFGHDEASLRAILQPLLRTAGTLQLRWVGDEDVLVSSDLPSRLVASRTELRSLLYRIDLPAGRVASAILFVHADARGNIVRVETTNPTPSSSGTATPAGAWGSSSTSRGGAAPAARMANGGASGAWAAVAASNPAAQPRPPVPNAWAAPTMVATGSSSSAAAAAAAAAASRPHNGSTSTSPSTVASPLRQASPPPPPPLVDSSNVPDEWDA</sequence>
<dbReference type="InterPro" id="IPR036867">
    <property type="entry name" value="R3H_dom_sf"/>
</dbReference>
<feature type="region of interest" description="Disordered" evidence="10">
    <location>
        <begin position="916"/>
        <end position="935"/>
    </location>
</feature>
<dbReference type="OrthoDB" id="6512771at2759"/>
<feature type="compositionally biased region" description="Basic residues" evidence="10">
    <location>
        <begin position="26"/>
        <end position="40"/>
    </location>
</feature>
<evidence type="ECO:0000256" key="3">
    <source>
        <dbReference type="ARBA" id="ARBA00022723"/>
    </source>
</evidence>
<dbReference type="GeneID" id="37046532"/>
<dbReference type="GO" id="GO:0000977">
    <property type="term" value="F:RNA polymerase II transcription regulatory region sequence-specific DNA binding"/>
    <property type="evidence" value="ECO:0007669"/>
    <property type="project" value="TreeGrafter"/>
</dbReference>
<feature type="compositionally biased region" description="Polar residues" evidence="10">
    <location>
        <begin position="1038"/>
        <end position="1050"/>
    </location>
</feature>
<keyword evidence="5" id="KW-0863">Zinc-finger</keyword>
<feature type="compositionally biased region" description="Gly residues" evidence="10">
    <location>
        <begin position="41"/>
        <end position="51"/>
    </location>
</feature>
<organism evidence="12 13">
    <name type="scientific">Acaromyces ingoldii</name>
    <dbReference type="NCBI Taxonomy" id="215250"/>
    <lineage>
        <taxon>Eukaryota</taxon>
        <taxon>Fungi</taxon>
        <taxon>Dikarya</taxon>
        <taxon>Basidiomycota</taxon>
        <taxon>Ustilaginomycotina</taxon>
        <taxon>Exobasidiomycetes</taxon>
        <taxon>Exobasidiales</taxon>
        <taxon>Cryptobasidiaceae</taxon>
        <taxon>Acaromyces</taxon>
    </lineage>
</organism>
<keyword evidence="3" id="KW-0479">Metal-binding</keyword>
<dbReference type="RefSeq" id="XP_025380359.1">
    <property type="nucleotide sequence ID" value="XM_025524616.1"/>
</dbReference>
<dbReference type="Pfam" id="PF01424">
    <property type="entry name" value="R3H"/>
    <property type="match status" value="1"/>
</dbReference>
<feature type="domain" description="R3H" evidence="11">
    <location>
        <begin position="834"/>
        <end position="896"/>
    </location>
</feature>
<comment type="subcellular location">
    <subcellularLocation>
        <location evidence="1">Nucleus</location>
    </subcellularLocation>
</comment>
<dbReference type="Pfam" id="PF01422">
    <property type="entry name" value="zf-NF-X1"/>
    <property type="match status" value="7"/>
</dbReference>
<dbReference type="PANTHER" id="PTHR12360">
    <property type="entry name" value="NUCLEAR TRANSCRIPTION FACTOR, X-BOX BINDING 1 NFX1"/>
    <property type="match status" value="1"/>
</dbReference>
<evidence type="ECO:0000313" key="13">
    <source>
        <dbReference type="Proteomes" id="UP000245768"/>
    </source>
</evidence>
<feature type="compositionally biased region" description="Polar residues" evidence="10">
    <location>
        <begin position="1"/>
        <end position="18"/>
    </location>
</feature>
<dbReference type="GO" id="GO:0008270">
    <property type="term" value="F:zinc ion binding"/>
    <property type="evidence" value="ECO:0007669"/>
    <property type="project" value="UniProtKB-KW"/>
</dbReference>
<dbReference type="FunCoup" id="A0A316YV85">
    <property type="interactions" value="665"/>
</dbReference>
<gene>
    <name evidence="12" type="ORF">FA10DRAFT_298583</name>
</gene>
<protein>
    <recommendedName>
        <fullName evidence="11">R3H domain-containing protein</fullName>
    </recommendedName>
</protein>
<dbReference type="InterPro" id="IPR000967">
    <property type="entry name" value="Znf_NFX1"/>
</dbReference>
<dbReference type="SMART" id="SM00393">
    <property type="entry name" value="R3H"/>
    <property type="match status" value="1"/>
</dbReference>
<evidence type="ECO:0000259" key="11">
    <source>
        <dbReference type="PROSITE" id="PS51061"/>
    </source>
</evidence>
<keyword evidence="13" id="KW-1185">Reference proteome</keyword>
<dbReference type="InterPro" id="IPR001374">
    <property type="entry name" value="R3H_dom"/>
</dbReference>
<proteinExistence type="inferred from homology"/>
<dbReference type="Gene3D" id="3.30.1370.50">
    <property type="entry name" value="R3H-like domain"/>
    <property type="match status" value="1"/>
</dbReference>
<evidence type="ECO:0000256" key="10">
    <source>
        <dbReference type="SAM" id="MobiDB-lite"/>
    </source>
</evidence>
<reference evidence="12 13" key="1">
    <citation type="journal article" date="2018" name="Mol. Biol. Evol.">
        <title>Broad Genomic Sampling Reveals a Smut Pathogenic Ancestry of the Fungal Clade Ustilaginomycotina.</title>
        <authorList>
            <person name="Kijpornyongpan T."/>
            <person name="Mondo S.J."/>
            <person name="Barry K."/>
            <person name="Sandor L."/>
            <person name="Lee J."/>
            <person name="Lipzen A."/>
            <person name="Pangilinan J."/>
            <person name="LaButti K."/>
            <person name="Hainaut M."/>
            <person name="Henrissat B."/>
            <person name="Grigoriev I.V."/>
            <person name="Spatafora J.W."/>
            <person name="Aime M.C."/>
        </authorList>
    </citation>
    <scope>NUCLEOTIDE SEQUENCE [LARGE SCALE GENOMIC DNA]</scope>
    <source>
        <strain evidence="12 13">MCA 4198</strain>
    </source>
</reference>
<dbReference type="CDD" id="cd06008">
    <property type="entry name" value="NF-X1-zinc-finger"/>
    <property type="match status" value="5"/>
</dbReference>
<dbReference type="GO" id="GO:0000122">
    <property type="term" value="P:negative regulation of transcription by RNA polymerase II"/>
    <property type="evidence" value="ECO:0007669"/>
    <property type="project" value="TreeGrafter"/>
</dbReference>
<feature type="compositionally biased region" description="Low complexity" evidence="10">
    <location>
        <begin position="1064"/>
        <end position="1073"/>
    </location>
</feature>
<evidence type="ECO:0000256" key="8">
    <source>
        <dbReference type="ARBA" id="ARBA00023163"/>
    </source>
</evidence>
<keyword evidence="4" id="KW-0677">Repeat</keyword>
<feature type="compositionally biased region" description="Low complexity" evidence="10">
    <location>
        <begin position="1113"/>
        <end position="1138"/>
    </location>
</feature>
<dbReference type="AlphaFoldDB" id="A0A316YV85"/>
<dbReference type="SMART" id="SM00438">
    <property type="entry name" value="ZnF_NFX"/>
    <property type="match status" value="8"/>
</dbReference>
<feature type="compositionally biased region" description="Basic residues" evidence="10">
    <location>
        <begin position="82"/>
        <end position="93"/>
    </location>
</feature>